<organism evidence="1 2">
    <name type="scientific">Sinomonas terricola</name>
    <dbReference type="NCBI Taxonomy" id="3110330"/>
    <lineage>
        <taxon>Bacteria</taxon>
        <taxon>Bacillati</taxon>
        <taxon>Actinomycetota</taxon>
        <taxon>Actinomycetes</taxon>
        <taxon>Micrococcales</taxon>
        <taxon>Micrococcaceae</taxon>
        <taxon>Sinomonas</taxon>
    </lineage>
</organism>
<sequence>MAAVLMFQSYQLSASAADTGRLVSLDQPWIKLGIRVASVTGTPSVLFKLQWSDDNATWTDDATSIATVTAAGVYTSGPRTLQGFYWRITATLTGTGSVVCTAGAIY</sequence>
<protein>
    <recommendedName>
        <fullName evidence="3">Ig-like domain-containing protein</fullName>
    </recommendedName>
</protein>
<accession>A0ABU5T0X6</accession>
<reference evidence="1 2" key="1">
    <citation type="submission" date="2023-12" db="EMBL/GenBank/DDBJ databases">
        <title>Sinomonas terricola sp. nov, isolated from litchi orchard soil in Guangdong, PR China.</title>
        <authorList>
            <person name="Jiaxin W."/>
            <person name="Yang Z."/>
            <person name="Honghui Z."/>
        </authorList>
    </citation>
    <scope>NUCLEOTIDE SEQUENCE [LARGE SCALE GENOMIC DNA]</scope>
    <source>
        <strain evidence="1 2">JGH33</strain>
    </source>
</reference>
<keyword evidence="2" id="KW-1185">Reference proteome</keyword>
<gene>
    <name evidence="1" type="ORF">SPF06_01095</name>
</gene>
<evidence type="ECO:0000313" key="2">
    <source>
        <dbReference type="Proteomes" id="UP001304769"/>
    </source>
</evidence>
<evidence type="ECO:0008006" key="3">
    <source>
        <dbReference type="Google" id="ProtNLM"/>
    </source>
</evidence>
<evidence type="ECO:0000313" key="1">
    <source>
        <dbReference type="EMBL" id="MEA5453307.1"/>
    </source>
</evidence>
<dbReference type="EMBL" id="JAYGGQ010000001">
    <property type="protein sequence ID" value="MEA5453307.1"/>
    <property type="molecule type" value="Genomic_DNA"/>
</dbReference>
<dbReference type="Proteomes" id="UP001304769">
    <property type="component" value="Unassembled WGS sequence"/>
</dbReference>
<dbReference type="RefSeq" id="WP_323277079.1">
    <property type="nucleotide sequence ID" value="NZ_JAYGGQ010000001.1"/>
</dbReference>
<comment type="caution">
    <text evidence="1">The sequence shown here is derived from an EMBL/GenBank/DDBJ whole genome shotgun (WGS) entry which is preliminary data.</text>
</comment>
<proteinExistence type="predicted"/>
<name>A0ABU5T0X6_9MICC</name>